<name>A0ABQ5DKD6_9ASTR</name>
<gene>
    <name evidence="1" type="ORF">Tco_0939218</name>
</gene>
<dbReference type="GO" id="GO:0003964">
    <property type="term" value="F:RNA-directed DNA polymerase activity"/>
    <property type="evidence" value="ECO:0007669"/>
    <property type="project" value="UniProtKB-KW"/>
</dbReference>
<protein>
    <submittedName>
        <fullName evidence="1">RNA-directed DNA polymerase, eukaryota</fullName>
    </submittedName>
</protein>
<evidence type="ECO:0000313" key="1">
    <source>
        <dbReference type="EMBL" id="GJT39353.1"/>
    </source>
</evidence>
<keyword evidence="1" id="KW-0695">RNA-directed DNA polymerase</keyword>
<reference evidence="1" key="2">
    <citation type="submission" date="2022-01" db="EMBL/GenBank/DDBJ databases">
        <authorList>
            <person name="Yamashiro T."/>
            <person name="Shiraishi A."/>
            <person name="Satake H."/>
            <person name="Nakayama K."/>
        </authorList>
    </citation>
    <scope>NUCLEOTIDE SEQUENCE</scope>
</reference>
<keyword evidence="1" id="KW-0808">Transferase</keyword>
<organism evidence="1 2">
    <name type="scientific">Tanacetum coccineum</name>
    <dbReference type="NCBI Taxonomy" id="301880"/>
    <lineage>
        <taxon>Eukaryota</taxon>
        <taxon>Viridiplantae</taxon>
        <taxon>Streptophyta</taxon>
        <taxon>Embryophyta</taxon>
        <taxon>Tracheophyta</taxon>
        <taxon>Spermatophyta</taxon>
        <taxon>Magnoliopsida</taxon>
        <taxon>eudicotyledons</taxon>
        <taxon>Gunneridae</taxon>
        <taxon>Pentapetalae</taxon>
        <taxon>asterids</taxon>
        <taxon>campanulids</taxon>
        <taxon>Asterales</taxon>
        <taxon>Asteraceae</taxon>
        <taxon>Asteroideae</taxon>
        <taxon>Anthemideae</taxon>
        <taxon>Anthemidinae</taxon>
        <taxon>Tanacetum</taxon>
    </lineage>
</organism>
<evidence type="ECO:0000313" key="2">
    <source>
        <dbReference type="Proteomes" id="UP001151760"/>
    </source>
</evidence>
<dbReference type="PANTHER" id="PTHR33116:SF79">
    <property type="entry name" value="REVERSE TRANSCRIPTASE DOMAIN, ZINC FINGER, CCHC-TYPE-RELATED"/>
    <property type="match status" value="1"/>
</dbReference>
<keyword evidence="2" id="KW-1185">Reference proteome</keyword>
<reference evidence="1" key="1">
    <citation type="journal article" date="2022" name="Int. J. Mol. Sci.">
        <title>Draft Genome of Tanacetum Coccineum: Genomic Comparison of Closely Related Tanacetum-Family Plants.</title>
        <authorList>
            <person name="Yamashiro T."/>
            <person name="Shiraishi A."/>
            <person name="Nakayama K."/>
            <person name="Satake H."/>
        </authorList>
    </citation>
    <scope>NUCLEOTIDE SEQUENCE</scope>
</reference>
<dbReference type="InterPro" id="IPR036691">
    <property type="entry name" value="Endo/exonu/phosph_ase_sf"/>
</dbReference>
<dbReference type="Proteomes" id="UP001151760">
    <property type="component" value="Unassembled WGS sequence"/>
</dbReference>
<dbReference type="Gene3D" id="3.60.10.10">
    <property type="entry name" value="Endonuclease/exonuclease/phosphatase"/>
    <property type="match status" value="1"/>
</dbReference>
<keyword evidence="1" id="KW-0548">Nucleotidyltransferase</keyword>
<comment type="caution">
    <text evidence="1">The sequence shown here is derived from an EMBL/GenBank/DDBJ whole genome shotgun (WGS) entry which is preliminary data.</text>
</comment>
<sequence>MPDTDKVLSEDLFNLYDIINKRKDSGDDLKYPPGFTLSVINVEEANKKVKGATSNEVNEHVNSTSIKLEESVPKEKLSLNNSVCSKRVHTCGSILQFMDKLVKGNSSFDYALSSSLGNSGGILCVWEPTLFVKDNVTSSDNFLAVMGTWVPSSSKLLIISVYAPQDLTKKRVLWDYTLHLIHRWDGYCVIMGNFNKKKLQALKIIIKQWTKNAKKNSYKAKISIQSKLSDIDKTLDQGGSNEEILSDRSLLLKELNDINSINSLEAAQKSKVRWAIEGDENTKFFHGILNSKRSQLAICGTLVDGERIVDPLAVKTNLERNEEIKSAVWDCGKNKSPGPDGFTFEFFRRYWKLLKHDIVAAVKEFFASGLFSGIPIDSSFTLSHLFFADDAIFVGKWDSLNIRTIVNVLKCFHLASALKINFHKSKLIGIGTRPEEVDASTTTMGCSIFTTPFVHLGVKVGGAMSRIKS</sequence>
<proteinExistence type="predicted"/>
<dbReference type="EMBL" id="BQNB010015380">
    <property type="protein sequence ID" value="GJT39353.1"/>
    <property type="molecule type" value="Genomic_DNA"/>
</dbReference>
<dbReference type="PANTHER" id="PTHR33116">
    <property type="entry name" value="REVERSE TRANSCRIPTASE ZINC-BINDING DOMAIN-CONTAINING PROTEIN-RELATED-RELATED"/>
    <property type="match status" value="1"/>
</dbReference>
<accession>A0ABQ5DKD6</accession>